<dbReference type="GO" id="GO:0042651">
    <property type="term" value="C:thylakoid membrane"/>
    <property type="evidence" value="ECO:0007669"/>
    <property type="project" value="UniProtKB-UniRule"/>
</dbReference>
<keyword evidence="5" id="KW-0793">Thylakoid</keyword>
<dbReference type="PANTHER" id="PTHR34963:SF2">
    <property type="entry name" value="PHOTOSYSTEM II REACTION CENTER PSB28 PROTEIN, CHLOROPLASTIC"/>
    <property type="match status" value="1"/>
</dbReference>
<dbReference type="GO" id="GO:0015979">
    <property type="term" value="P:photosynthesis"/>
    <property type="evidence" value="ECO:0007669"/>
    <property type="project" value="UniProtKB-UniRule"/>
</dbReference>
<geneLocation type="plastid" evidence="7"/>
<evidence type="ECO:0000256" key="1">
    <source>
        <dbReference type="ARBA" id="ARBA00004170"/>
    </source>
</evidence>
<dbReference type="PANTHER" id="PTHR34963">
    <property type="match status" value="1"/>
</dbReference>
<comment type="subcellular location">
    <subcellularLocation>
        <location evidence="5">Cellular thylakoid membrane</location>
        <topology evidence="5">Peripheral membrane protein</topology>
        <orientation evidence="5">Cytoplasmic side</orientation>
    </subcellularLocation>
    <subcellularLocation>
        <location evidence="1">Membrane</location>
        <topology evidence="1">Peripheral membrane protein</topology>
    </subcellularLocation>
</comment>
<dbReference type="EMBL" id="MG601102">
    <property type="protein sequence ID" value="AWW13701.1"/>
    <property type="molecule type" value="Genomic_DNA"/>
</dbReference>
<gene>
    <name evidence="7" type="primary">psbW</name>
    <name evidence="5" type="synonym">psb28</name>
</gene>
<keyword evidence="7" id="KW-0934">Plastid</keyword>
<protein>
    <recommendedName>
        <fullName evidence="5 6">Photosystem II reaction center Psb28 protein</fullName>
    </recommendedName>
    <alternativeName>
        <fullName evidence="5">Photosystem II 13 kDa protein</fullName>
    </alternativeName>
    <alternativeName>
        <fullName evidence="5">Photosystem II reaction center W protein</fullName>
    </alternativeName>
</protein>
<keyword evidence="4 5" id="KW-0604">Photosystem II</keyword>
<dbReference type="Pfam" id="PF03912">
    <property type="entry name" value="Psb28"/>
    <property type="match status" value="1"/>
</dbReference>
<sequence length="112" mass="13085">MAKIQFIKGLDEEAIPDVKLSRSQDGLNGIAKFYFDKPTVFESYESEITGMYLIDEEGELSTRTVYAKFINGKPQSIEASYLMNNRDEWERFIRFMERYAKQNDLSFTKAQT</sequence>
<dbReference type="HAMAP" id="MF_01370">
    <property type="entry name" value="PSII_Psb28"/>
    <property type="match status" value="1"/>
</dbReference>
<evidence type="ECO:0000256" key="3">
    <source>
        <dbReference type="ARBA" id="ARBA00023136"/>
    </source>
</evidence>
<reference evidence="7" key="1">
    <citation type="journal article" date="2018" name="Adv. Bot. Res.">
        <title>Chapter Four - Comparative Plastid Genomics of Glaucophytes species.</title>
        <authorList>
            <person name="Reyes-Prieto A."/>
            <person name="Russell S."/>
            <person name="Figueroa-Martinez F."/>
            <person name="Jackson C."/>
        </authorList>
    </citation>
    <scope>NUCLEOTIDE SEQUENCE</scope>
    <source>
        <strain evidence="7">NIES-764</strain>
    </source>
</reference>
<comment type="similarity">
    <text evidence="5 6">Belongs to the Psb28 family.</text>
</comment>
<evidence type="ECO:0000256" key="5">
    <source>
        <dbReference type="HAMAP-Rule" id="MF_01370"/>
    </source>
</evidence>
<accession>A0A2Z4HGE5</accession>
<organism evidence="7">
    <name type="scientific">Cyanophora sudae</name>
    <dbReference type="NCBI Taxonomy" id="1522369"/>
    <lineage>
        <taxon>Eukaryota</taxon>
        <taxon>Glaucocystophyceae</taxon>
        <taxon>Cyanophorales</taxon>
        <taxon>Cyanophoraceae</taxon>
        <taxon>Cyanophora</taxon>
    </lineage>
</organism>
<dbReference type="Gene3D" id="2.40.30.220">
    <property type="entry name" value="Photosystem II Psb28"/>
    <property type="match status" value="1"/>
</dbReference>
<name>A0A2Z4HGE5_9EUKA</name>
<evidence type="ECO:0000313" key="7">
    <source>
        <dbReference type="EMBL" id="AWW13701.1"/>
    </source>
</evidence>
<evidence type="ECO:0000256" key="4">
    <source>
        <dbReference type="ARBA" id="ARBA00023276"/>
    </source>
</evidence>
<proteinExistence type="inferred from homology"/>
<evidence type="ECO:0000256" key="6">
    <source>
        <dbReference type="RuleBase" id="RU003509"/>
    </source>
</evidence>
<dbReference type="InterPro" id="IPR005610">
    <property type="entry name" value="PSII_Psb28_class-1"/>
</dbReference>
<keyword evidence="2 5" id="KW-0602">Photosynthesis</keyword>
<dbReference type="AlphaFoldDB" id="A0A2Z4HGE5"/>
<keyword evidence="3 5" id="KW-0472">Membrane</keyword>
<dbReference type="GO" id="GO:0009523">
    <property type="term" value="C:photosystem II"/>
    <property type="evidence" value="ECO:0007669"/>
    <property type="project" value="UniProtKB-KW"/>
</dbReference>
<dbReference type="NCBIfam" id="TIGR03047">
    <property type="entry name" value="PS_II_psb28"/>
    <property type="match status" value="1"/>
</dbReference>
<comment type="subunit">
    <text evidence="5">Part of the photosystem II complex.</text>
</comment>
<dbReference type="InterPro" id="IPR038676">
    <property type="entry name" value="Psb28_c1_sf"/>
</dbReference>
<dbReference type="GeneID" id="37543761"/>
<dbReference type="RefSeq" id="YP_009504588.1">
    <property type="nucleotide sequence ID" value="NC_038215.1"/>
</dbReference>
<evidence type="ECO:0000256" key="2">
    <source>
        <dbReference type="ARBA" id="ARBA00022531"/>
    </source>
</evidence>